<protein>
    <recommendedName>
        <fullName evidence="3">MATH domain-containing protein</fullName>
    </recommendedName>
</protein>
<evidence type="ECO:0000259" key="3">
    <source>
        <dbReference type="PROSITE" id="PS50144"/>
    </source>
</evidence>
<name>A0A8T2UHX0_CERRI</name>
<evidence type="ECO:0000313" key="4">
    <source>
        <dbReference type="EMBL" id="KAH7433466.1"/>
    </source>
</evidence>
<feature type="domain" description="MATH" evidence="3">
    <location>
        <begin position="251"/>
        <end position="387"/>
    </location>
</feature>
<keyword evidence="5" id="KW-1185">Reference proteome</keyword>
<feature type="domain" description="MATH" evidence="3">
    <location>
        <begin position="416"/>
        <end position="552"/>
    </location>
</feature>
<dbReference type="OMA" id="DEHEFYS"/>
<gene>
    <name evidence="4" type="ORF">KP509_07G070900</name>
</gene>
<dbReference type="SUPFAM" id="SSF49599">
    <property type="entry name" value="TRAF domain-like"/>
    <property type="match status" value="4"/>
</dbReference>
<accession>A0A8T2UHX0</accession>
<dbReference type="PANTHER" id="PTHR47242:SF1">
    <property type="entry name" value="TRAF-LIKE FAMILY PROTEIN"/>
    <property type="match status" value="1"/>
</dbReference>
<dbReference type="Pfam" id="PF22486">
    <property type="entry name" value="MATH_2"/>
    <property type="match status" value="4"/>
</dbReference>
<feature type="domain" description="MATH" evidence="3">
    <location>
        <begin position="585"/>
        <end position="709"/>
    </location>
</feature>
<evidence type="ECO:0000256" key="2">
    <source>
        <dbReference type="SAM" id="MobiDB-lite"/>
    </source>
</evidence>
<feature type="compositionally biased region" description="Polar residues" evidence="2">
    <location>
        <begin position="1"/>
        <end position="13"/>
    </location>
</feature>
<feature type="region of interest" description="Disordered" evidence="2">
    <location>
        <begin position="1"/>
        <end position="86"/>
    </location>
</feature>
<feature type="compositionally biased region" description="Polar residues" evidence="2">
    <location>
        <begin position="880"/>
        <end position="897"/>
    </location>
</feature>
<feature type="compositionally biased region" description="Basic and acidic residues" evidence="2">
    <location>
        <begin position="60"/>
        <end position="86"/>
    </location>
</feature>
<dbReference type="CDD" id="cd00121">
    <property type="entry name" value="MATH"/>
    <property type="match status" value="4"/>
</dbReference>
<evidence type="ECO:0000313" key="5">
    <source>
        <dbReference type="Proteomes" id="UP000825935"/>
    </source>
</evidence>
<dbReference type="PROSITE" id="PS50144">
    <property type="entry name" value="MATH"/>
    <property type="match status" value="4"/>
</dbReference>
<comment type="caution">
    <text evidence="4">The sequence shown here is derived from an EMBL/GenBank/DDBJ whole genome shotgun (WGS) entry which is preliminary data.</text>
</comment>
<dbReference type="EMBL" id="CM035412">
    <property type="protein sequence ID" value="KAH7433466.1"/>
    <property type="molecule type" value="Genomic_DNA"/>
</dbReference>
<dbReference type="SMART" id="SM00061">
    <property type="entry name" value="MATH"/>
    <property type="match status" value="4"/>
</dbReference>
<dbReference type="Gene3D" id="2.60.210.10">
    <property type="entry name" value="Apoptosis, Tumor Necrosis Factor Receptor Associated Protein 2, Chain A"/>
    <property type="match status" value="4"/>
</dbReference>
<sequence length="1714" mass="191914">MTTAGGTVGLITSKQQQQQLQKNQQKHQHDQAQVEEAATSSSSALGGAGVLESPMMSMGRAEKSVPARGEDYATADEPREGGQESVVVERRGDHSAICKWTISHFTKVKARALWSRYFEVGGYDCRLLVYPKGDSQALRGYLSIYLQVMDPRSSSSSKWDCFASYRLCVVNHKDEVKSIQRDSWHRFSGKKKSHGWCDFTPSATVSDPKAGFLVNDAVLITAEILVLHESVSFSRENELQSMPGPVPEVLSGKFTWKVHNFTLFKEMIKTQKIMSPLFPAGECNLRLSVYQSSVNGIEYLSMCLESKDTEKSVSTERSCWCLFRMSVLNQKVGQNHMHRDSYGRFAGDNKNGDNTSLGWNDYMKISDFMGPEMGYLVDDTAVFSASFHVIKESSTFPKTVGLMSSRTGTKKSDGHQGRFVWKIENFTKLKDLLKKRKITGLCIKSRRFQIGNRDCRLVVYPRGQSQPPCHLSMFLEVTDPRNTSADWSCFVSHRLSVVNQRFEDRSVTKESQNRYSKAAKDWGWREFVTLTSLFDQDSGFLVQDTVIFSAEVLILKETSIMQETIDADEPLAGLTATDSGRILHRGTFTWRVENFIAFKEIMETRKIFSKFFQAGGCELRIGVYESFDTLCIYLESDQSGGADPDRNFWVRYRMAVVNQKHAERTVWKESSICTKTWNNSVLQFMKVSDMMEPDSGFLVRDTIIFSCEIVDCCPWFEFSDLEVMVSDEEQDAISTDPDELLDSDDSDGVSNDEEDIFRSLLASAGFHLSYGDNPALLLDPSQLQVTLREKLLLDAGAIAAFLTGLRVYLDDPVKVKRLLLPTRLPTSVNSVSKKVNSKGEATSPSLMNLLMGVKVLQQAIADLLLDIMVEYCQPPESEGFTESTTRPQSDASQSNAEKSFVRRAFEGTVSVADSQSPALHRIDDGHDRMVTTQAVPMSNIATADAEMAKDLELTNETLSETSTRDKLIATRDVPVATAMGNSTQKSKWPGQSDELLGLIVNSLKALDGAVPQGCPEPRRRPQSAQKIAVVLERAPNHLQPDLIALVPKLVDASEHAQAVDVLLDRLRQPGAEPALQLPVFGALSQLEVSSNIWETIMDQTLRIFPGSNDEPLAAAISFTFKASAKCHKLALAVKAVRERLKYLGTAVSPPVLDALRSTIRNNLDVAKALLSDIDTDPEGFEHDLSSSSSNAPVEECGNEMSTEQLQLASACWRVADVDMLIEMLMVPCLRAEAQLVFERAIARGAFGGHSMIMVLERRYAQKHIMDSRCHLNGLQTAEASLSGAGNLYSTENDEDFCELLGLAEKLALSRDLRVREFVSTLYAVMFKVYCSERYCEQMLRGLVERATSKVRDLLEVELSLDVLTFLIREEEGTARPVLCMMKEAVELADADRATLFQQLQVSEAATAVARTERQWELNSLIKEKAALSQKLAEAEAAQIRLKSESKTEIDRLLQEKRDLADRLHEMESQLEWVRSEHNEEVTRLATEKKNFQARLRDAETHILQLKSRRRDELKRAVKEKNALAERLKSAEGARRQFDEEQKRFATETITREEIRQSLEDEVRRLTQTVGQTEGGLREKEEQVMRCEAYIDGMEAKLHACQTYIQTLETSLQDEMTRHGPLYGFGLENLTLTELETLSRIHEEGLRKLRILQQQRKGNEVMVTSHLDSLVNLSTLSPPIGTVAMGLPPTAGTTGVPLHGNGHLNGTMGPWFNSN</sequence>
<proteinExistence type="predicted"/>
<dbReference type="Proteomes" id="UP000825935">
    <property type="component" value="Chromosome 7"/>
</dbReference>
<reference evidence="4" key="1">
    <citation type="submission" date="2021-08" db="EMBL/GenBank/DDBJ databases">
        <title>WGS assembly of Ceratopteris richardii.</title>
        <authorList>
            <person name="Marchant D.B."/>
            <person name="Chen G."/>
            <person name="Jenkins J."/>
            <person name="Shu S."/>
            <person name="Leebens-Mack J."/>
            <person name="Grimwood J."/>
            <person name="Schmutz J."/>
            <person name="Soltis P."/>
            <person name="Soltis D."/>
            <person name="Chen Z.-H."/>
        </authorList>
    </citation>
    <scope>NUCLEOTIDE SEQUENCE</scope>
    <source>
        <strain evidence="4">Whitten #5841</strain>
        <tissue evidence="4">Leaf</tissue>
    </source>
</reference>
<feature type="coiled-coil region" evidence="1">
    <location>
        <begin position="1417"/>
        <end position="1540"/>
    </location>
</feature>
<evidence type="ECO:0000256" key="1">
    <source>
        <dbReference type="SAM" id="Coils"/>
    </source>
</evidence>
<dbReference type="OrthoDB" id="738227at2759"/>
<dbReference type="PANTHER" id="PTHR47242">
    <property type="entry name" value="TRAF-LIKE FAMILY PROTEIN"/>
    <property type="match status" value="1"/>
</dbReference>
<keyword evidence="1" id="KW-0175">Coiled coil</keyword>
<feature type="compositionally biased region" description="Low complexity" evidence="2">
    <location>
        <begin position="34"/>
        <end position="53"/>
    </location>
</feature>
<feature type="region of interest" description="Disordered" evidence="2">
    <location>
        <begin position="876"/>
        <end position="897"/>
    </location>
</feature>
<dbReference type="InterPro" id="IPR002083">
    <property type="entry name" value="MATH/TRAF_dom"/>
</dbReference>
<feature type="domain" description="MATH" evidence="3">
    <location>
        <begin position="95"/>
        <end position="224"/>
    </location>
</feature>
<organism evidence="4 5">
    <name type="scientific">Ceratopteris richardii</name>
    <name type="common">Triangle waterfern</name>
    <dbReference type="NCBI Taxonomy" id="49495"/>
    <lineage>
        <taxon>Eukaryota</taxon>
        <taxon>Viridiplantae</taxon>
        <taxon>Streptophyta</taxon>
        <taxon>Embryophyta</taxon>
        <taxon>Tracheophyta</taxon>
        <taxon>Polypodiopsida</taxon>
        <taxon>Polypodiidae</taxon>
        <taxon>Polypodiales</taxon>
        <taxon>Pteridineae</taxon>
        <taxon>Pteridaceae</taxon>
        <taxon>Parkerioideae</taxon>
        <taxon>Ceratopteris</taxon>
    </lineage>
</organism>
<dbReference type="InterPro" id="IPR008974">
    <property type="entry name" value="TRAF-like"/>
</dbReference>
<feature type="compositionally biased region" description="Low complexity" evidence="2">
    <location>
        <begin position="14"/>
        <end position="23"/>
    </location>
</feature>